<keyword evidence="3" id="KW-1185">Reference proteome</keyword>
<evidence type="ECO:0000313" key="3">
    <source>
        <dbReference type="Proteomes" id="UP001189429"/>
    </source>
</evidence>
<proteinExistence type="predicted"/>
<feature type="compositionally biased region" description="Low complexity" evidence="1">
    <location>
        <begin position="69"/>
        <end position="82"/>
    </location>
</feature>
<gene>
    <name evidence="2" type="ORF">PCOR1329_LOCUS55247</name>
</gene>
<accession>A0ABN9V9G2</accession>
<reference evidence="2" key="1">
    <citation type="submission" date="2023-10" db="EMBL/GenBank/DDBJ databases">
        <authorList>
            <person name="Chen Y."/>
            <person name="Shah S."/>
            <person name="Dougan E. K."/>
            <person name="Thang M."/>
            <person name="Chan C."/>
        </authorList>
    </citation>
    <scope>NUCLEOTIDE SEQUENCE [LARGE SCALE GENOMIC DNA]</scope>
</reference>
<sequence>MPRLATTPPLPGTGCRARYGRYVPASSVALAAAARAPGATAGHGLAPGSSQADGPLAPEGRRAAGVDGPPEVLKQPKQPKQVAPKRDSRALWRLARTGVEVAAPSPSSRLSAAVHDAHAT</sequence>
<protein>
    <submittedName>
        <fullName evidence="2">Uncharacterized protein</fullName>
    </submittedName>
</protein>
<evidence type="ECO:0000313" key="2">
    <source>
        <dbReference type="EMBL" id="CAK0868660.1"/>
    </source>
</evidence>
<organism evidence="2 3">
    <name type="scientific">Prorocentrum cordatum</name>
    <dbReference type="NCBI Taxonomy" id="2364126"/>
    <lineage>
        <taxon>Eukaryota</taxon>
        <taxon>Sar</taxon>
        <taxon>Alveolata</taxon>
        <taxon>Dinophyceae</taxon>
        <taxon>Prorocentrales</taxon>
        <taxon>Prorocentraceae</taxon>
        <taxon>Prorocentrum</taxon>
    </lineage>
</organism>
<evidence type="ECO:0000256" key="1">
    <source>
        <dbReference type="SAM" id="MobiDB-lite"/>
    </source>
</evidence>
<comment type="caution">
    <text evidence="2">The sequence shown here is derived from an EMBL/GenBank/DDBJ whole genome shotgun (WGS) entry which is preliminary data.</text>
</comment>
<dbReference type="Proteomes" id="UP001189429">
    <property type="component" value="Unassembled WGS sequence"/>
</dbReference>
<name>A0ABN9V9G2_9DINO</name>
<feature type="compositionally biased region" description="Low complexity" evidence="1">
    <location>
        <begin position="102"/>
        <end position="113"/>
    </location>
</feature>
<dbReference type="EMBL" id="CAUYUJ010016770">
    <property type="protein sequence ID" value="CAK0868660.1"/>
    <property type="molecule type" value="Genomic_DNA"/>
</dbReference>
<feature type="region of interest" description="Disordered" evidence="1">
    <location>
        <begin position="35"/>
        <end position="120"/>
    </location>
</feature>